<keyword evidence="4" id="KW-1185">Reference proteome</keyword>
<feature type="region of interest" description="Disordered" evidence="1">
    <location>
        <begin position="1"/>
        <end position="25"/>
    </location>
</feature>
<protein>
    <submittedName>
        <fullName evidence="3">Uncharacterized protein</fullName>
    </submittedName>
</protein>
<evidence type="ECO:0000256" key="2">
    <source>
        <dbReference type="SAM" id="Phobius"/>
    </source>
</evidence>
<name>A0AAV7RZL1_PLEWA</name>
<evidence type="ECO:0000256" key="1">
    <source>
        <dbReference type="SAM" id="MobiDB-lite"/>
    </source>
</evidence>
<keyword evidence="2" id="KW-0472">Membrane</keyword>
<comment type="caution">
    <text evidence="3">The sequence shown here is derived from an EMBL/GenBank/DDBJ whole genome shotgun (WGS) entry which is preliminary data.</text>
</comment>
<dbReference type="AlphaFoldDB" id="A0AAV7RZL1"/>
<keyword evidence="2" id="KW-0812">Transmembrane</keyword>
<keyword evidence="2" id="KW-1133">Transmembrane helix</keyword>
<reference evidence="3" key="1">
    <citation type="journal article" date="2022" name="bioRxiv">
        <title>Sequencing and chromosome-scale assembly of the giantPleurodeles waltlgenome.</title>
        <authorList>
            <person name="Brown T."/>
            <person name="Elewa A."/>
            <person name="Iarovenko S."/>
            <person name="Subramanian E."/>
            <person name="Araus A.J."/>
            <person name="Petzold A."/>
            <person name="Susuki M."/>
            <person name="Suzuki K.-i.T."/>
            <person name="Hayashi T."/>
            <person name="Toyoda A."/>
            <person name="Oliveira C."/>
            <person name="Osipova E."/>
            <person name="Leigh N.D."/>
            <person name="Simon A."/>
            <person name="Yun M.H."/>
        </authorList>
    </citation>
    <scope>NUCLEOTIDE SEQUENCE</scope>
    <source>
        <strain evidence="3">20211129_DDA</strain>
        <tissue evidence="3">Liver</tissue>
    </source>
</reference>
<accession>A0AAV7RZL1</accession>
<feature type="transmembrane region" description="Helical" evidence="2">
    <location>
        <begin position="74"/>
        <end position="93"/>
    </location>
</feature>
<dbReference type="Proteomes" id="UP001066276">
    <property type="component" value="Chromosome 5"/>
</dbReference>
<gene>
    <name evidence="3" type="ORF">NDU88_008937</name>
</gene>
<sequence length="218" mass="24131">MQSDVPGVTSGPATSDVRVMSESRPIPNDPFHRPSLEWGLGSDRLGKPLLPLLFGIPLAPPCLKGPVVCGSVDVGVAMLLLPFVAMVGVLSRWRATRIFIHQYYSHASQLSNYALWPSHSEIGEDPAFQTSVRQLMCDYSDLHEGSVATCSTEWDAFKVTICGRCLGLTWNICKQLEREVLAMEQRPLRLENTVLQDPSSRPLLVKAHNGHSELLERL</sequence>
<organism evidence="3 4">
    <name type="scientific">Pleurodeles waltl</name>
    <name type="common">Iberian ribbed newt</name>
    <dbReference type="NCBI Taxonomy" id="8319"/>
    <lineage>
        <taxon>Eukaryota</taxon>
        <taxon>Metazoa</taxon>
        <taxon>Chordata</taxon>
        <taxon>Craniata</taxon>
        <taxon>Vertebrata</taxon>
        <taxon>Euteleostomi</taxon>
        <taxon>Amphibia</taxon>
        <taxon>Batrachia</taxon>
        <taxon>Caudata</taxon>
        <taxon>Salamandroidea</taxon>
        <taxon>Salamandridae</taxon>
        <taxon>Pleurodelinae</taxon>
        <taxon>Pleurodeles</taxon>
    </lineage>
</organism>
<evidence type="ECO:0000313" key="4">
    <source>
        <dbReference type="Proteomes" id="UP001066276"/>
    </source>
</evidence>
<proteinExistence type="predicted"/>
<dbReference type="EMBL" id="JANPWB010000009">
    <property type="protein sequence ID" value="KAJ1156213.1"/>
    <property type="molecule type" value="Genomic_DNA"/>
</dbReference>
<evidence type="ECO:0000313" key="3">
    <source>
        <dbReference type="EMBL" id="KAJ1156213.1"/>
    </source>
</evidence>